<keyword evidence="6" id="KW-1185">Reference proteome</keyword>
<feature type="chain" id="PRO_5002084887" evidence="3">
    <location>
        <begin position="23"/>
        <end position="392"/>
    </location>
</feature>
<dbReference type="EMBL" id="JWLW01000014">
    <property type="protein sequence ID" value="KHT53341.1"/>
    <property type="molecule type" value="Genomic_DNA"/>
</dbReference>
<dbReference type="InterPro" id="IPR028081">
    <property type="entry name" value="Leu-bd"/>
</dbReference>
<dbReference type="AlphaFoldDB" id="A0A0B3YGF8"/>
<feature type="domain" description="Leucine-binding protein" evidence="4">
    <location>
        <begin position="31"/>
        <end position="384"/>
    </location>
</feature>
<dbReference type="SUPFAM" id="SSF53822">
    <property type="entry name" value="Periplasmic binding protein-like I"/>
    <property type="match status" value="1"/>
</dbReference>
<keyword evidence="2 3" id="KW-0732">Signal</keyword>
<feature type="signal peptide" evidence="3">
    <location>
        <begin position="1"/>
        <end position="22"/>
    </location>
</feature>
<reference evidence="5 6" key="1">
    <citation type="submission" date="2014-12" db="EMBL/GenBank/DDBJ databases">
        <title>Genome sequencing of Alteromonas marina AD001.</title>
        <authorList>
            <person name="Adrian T.G.S."/>
            <person name="Chan K.G."/>
        </authorList>
    </citation>
    <scope>NUCLEOTIDE SEQUENCE [LARGE SCALE GENOMIC DNA]</scope>
    <source>
        <strain evidence="5 6">AD001</strain>
    </source>
</reference>
<sequence>MRANLFLSALFCFFSLLNSCLADNNQAPLIIGIDADLSAVAVEGGIAITRGVELAVEEINEKGGILGRKLKVMTKDHRGNPARGIFNIEQFAQMPNLLAVVGGVHTPVVLAEIDILHAKNVLMLVPWAAGTPIIDNQHFPNNVFRVSVRDAEAASVLIDYVKTRGLSNIALVLERTGWGRSNLESLTQAAQVHGINISATHWINWQQKDFSEDAAAIKDSKADGVILVTNVPEGTVVVDALAEQGLSSLPVASHWGIASGQFASQLANPISEYDISVLQTFHFDHQKNNKAKQLLEAYYNKYGLIDAVAIDGVTGLAHAYDLIHLIAIAADKAGSTSVDALRSALESLENIQGAVKYYKAPFTKERHDALWSKDYFMTKFNDKGHLVTVGDK</sequence>
<dbReference type="CDD" id="cd19979">
    <property type="entry name" value="PBP1_ABC_ligand_binding-like"/>
    <property type="match status" value="1"/>
</dbReference>
<dbReference type="PANTHER" id="PTHR30483:SF6">
    <property type="entry name" value="PERIPLASMIC BINDING PROTEIN OF ABC TRANSPORTER FOR NATURAL AMINO ACIDS"/>
    <property type="match status" value="1"/>
</dbReference>
<accession>A0A0B3YGF8</accession>
<gene>
    <name evidence="5" type="ORF">RJ41_08980</name>
</gene>
<evidence type="ECO:0000256" key="1">
    <source>
        <dbReference type="ARBA" id="ARBA00010062"/>
    </source>
</evidence>
<comment type="caution">
    <text evidence="5">The sequence shown here is derived from an EMBL/GenBank/DDBJ whole genome shotgun (WGS) entry which is preliminary data.</text>
</comment>
<dbReference type="InterPro" id="IPR051010">
    <property type="entry name" value="BCAA_transport"/>
</dbReference>
<evidence type="ECO:0000256" key="3">
    <source>
        <dbReference type="SAM" id="SignalP"/>
    </source>
</evidence>
<dbReference type="InterPro" id="IPR028082">
    <property type="entry name" value="Peripla_BP_I"/>
</dbReference>
<dbReference type="Proteomes" id="UP000031197">
    <property type="component" value="Unassembled WGS sequence"/>
</dbReference>
<name>A0A0B3YGF8_9ALTE</name>
<comment type="similarity">
    <text evidence="1">Belongs to the leucine-binding protein family.</text>
</comment>
<dbReference type="Pfam" id="PF13458">
    <property type="entry name" value="Peripla_BP_6"/>
    <property type="match status" value="1"/>
</dbReference>
<dbReference type="OrthoDB" id="9147078at2"/>
<dbReference type="RefSeq" id="WP_039219559.1">
    <property type="nucleotide sequence ID" value="NZ_JWLW01000014.1"/>
</dbReference>
<dbReference type="PANTHER" id="PTHR30483">
    <property type="entry name" value="LEUCINE-SPECIFIC-BINDING PROTEIN"/>
    <property type="match status" value="1"/>
</dbReference>
<proteinExistence type="inferred from homology"/>
<evidence type="ECO:0000256" key="2">
    <source>
        <dbReference type="ARBA" id="ARBA00022729"/>
    </source>
</evidence>
<evidence type="ECO:0000313" key="6">
    <source>
        <dbReference type="Proteomes" id="UP000031197"/>
    </source>
</evidence>
<protein>
    <submittedName>
        <fullName evidence="5">ABC transporter substrate-binding protein</fullName>
    </submittedName>
</protein>
<evidence type="ECO:0000313" key="5">
    <source>
        <dbReference type="EMBL" id="KHT53341.1"/>
    </source>
</evidence>
<dbReference type="Gene3D" id="3.40.50.2300">
    <property type="match status" value="2"/>
</dbReference>
<evidence type="ECO:0000259" key="4">
    <source>
        <dbReference type="Pfam" id="PF13458"/>
    </source>
</evidence>
<organism evidence="5 6">
    <name type="scientific">Alteromonas marina</name>
    <dbReference type="NCBI Taxonomy" id="203795"/>
    <lineage>
        <taxon>Bacteria</taxon>
        <taxon>Pseudomonadati</taxon>
        <taxon>Pseudomonadota</taxon>
        <taxon>Gammaproteobacteria</taxon>
        <taxon>Alteromonadales</taxon>
        <taxon>Alteromonadaceae</taxon>
        <taxon>Alteromonas/Salinimonas group</taxon>
        <taxon>Alteromonas</taxon>
    </lineage>
</organism>